<keyword evidence="2" id="KW-0804">Transcription</keyword>
<dbReference type="InterPro" id="IPR028349">
    <property type="entry name" value="PafC-like"/>
</dbReference>
<dbReference type="AlphaFoldDB" id="A0A6J4VRD3"/>
<dbReference type="SUPFAM" id="SSF46785">
    <property type="entry name" value="Winged helix' DNA-binding domain"/>
    <property type="match status" value="1"/>
</dbReference>
<organism evidence="4">
    <name type="scientific">uncultured Thermomicrobiales bacterium</name>
    <dbReference type="NCBI Taxonomy" id="1645740"/>
    <lineage>
        <taxon>Bacteria</taxon>
        <taxon>Pseudomonadati</taxon>
        <taxon>Thermomicrobiota</taxon>
        <taxon>Thermomicrobia</taxon>
        <taxon>Thermomicrobiales</taxon>
        <taxon>environmental samples</taxon>
    </lineage>
</organism>
<dbReference type="EMBL" id="CADCWL010000241">
    <property type="protein sequence ID" value="CAA9583342.1"/>
    <property type="molecule type" value="Genomic_DNA"/>
</dbReference>
<dbReference type="InterPro" id="IPR013196">
    <property type="entry name" value="HTH_11"/>
</dbReference>
<dbReference type="PROSITE" id="PS52050">
    <property type="entry name" value="WYL"/>
    <property type="match status" value="1"/>
</dbReference>
<proteinExistence type="predicted"/>
<dbReference type="InterPro" id="IPR026881">
    <property type="entry name" value="WYL_dom"/>
</dbReference>
<dbReference type="PANTHER" id="PTHR34580:SF1">
    <property type="entry name" value="PROTEIN PAFC"/>
    <property type="match status" value="1"/>
</dbReference>
<evidence type="ECO:0000259" key="3">
    <source>
        <dbReference type="PROSITE" id="PS51000"/>
    </source>
</evidence>
<protein>
    <submittedName>
        <fullName evidence="4">Transcriptional regulator, DeoR family</fullName>
    </submittedName>
</protein>
<evidence type="ECO:0000256" key="1">
    <source>
        <dbReference type="ARBA" id="ARBA00023015"/>
    </source>
</evidence>
<keyword evidence="1" id="KW-0805">Transcription regulation</keyword>
<dbReference type="InterPro" id="IPR051534">
    <property type="entry name" value="CBASS_pafABC_assoc_protein"/>
</dbReference>
<evidence type="ECO:0000313" key="4">
    <source>
        <dbReference type="EMBL" id="CAA9583342.1"/>
    </source>
</evidence>
<evidence type="ECO:0000256" key="2">
    <source>
        <dbReference type="ARBA" id="ARBA00023163"/>
    </source>
</evidence>
<dbReference type="InterPro" id="IPR001034">
    <property type="entry name" value="DeoR_HTH"/>
</dbReference>
<dbReference type="Pfam" id="PF13280">
    <property type="entry name" value="WYL"/>
    <property type="match status" value="1"/>
</dbReference>
<sequence>MNRTDRLMAMLLEFQARRELRAEDLARRFEVSVRTIYRDVAALSESGVPIAAMPGIGYRLLDGYFLPPLSFTEDEAAALALGGGFVRDRVDPELRRAAEEALRKLEGVLSQERRQAVARRRREMLFPTAARESEEGTLSALRAAIGERRVVRMRYHALWRPTPEEREVEPVSLVHVGRGWHLAAYCRLRQAPRIFLLGRIDKLEPLGERFTVGVRHELGPGGEGWTSFPEARVRFDASVVRWVREQQPYPFLREEPGGEASAVFVYALRNEAEMLNWLLGWGAKAEVLGPPQLRERLVKEARAIVRRHVGEEAQPS</sequence>
<dbReference type="Pfam" id="PF08279">
    <property type="entry name" value="HTH_11"/>
    <property type="match status" value="1"/>
</dbReference>
<dbReference type="GO" id="GO:0003700">
    <property type="term" value="F:DNA-binding transcription factor activity"/>
    <property type="evidence" value="ECO:0007669"/>
    <property type="project" value="InterPro"/>
</dbReference>
<name>A0A6J4VRD3_9BACT</name>
<dbReference type="Gene3D" id="1.10.10.10">
    <property type="entry name" value="Winged helix-like DNA-binding domain superfamily/Winged helix DNA-binding domain"/>
    <property type="match status" value="1"/>
</dbReference>
<dbReference type="PROSITE" id="PS51000">
    <property type="entry name" value="HTH_DEOR_2"/>
    <property type="match status" value="1"/>
</dbReference>
<dbReference type="InterPro" id="IPR036388">
    <property type="entry name" value="WH-like_DNA-bd_sf"/>
</dbReference>
<gene>
    <name evidence="4" type="ORF">AVDCRST_MAG19-4378</name>
</gene>
<dbReference type="InterPro" id="IPR036390">
    <property type="entry name" value="WH_DNA-bd_sf"/>
</dbReference>
<feature type="domain" description="HTH deoR-type" evidence="3">
    <location>
        <begin position="3"/>
        <end position="58"/>
    </location>
</feature>
<dbReference type="PANTHER" id="PTHR34580">
    <property type="match status" value="1"/>
</dbReference>
<accession>A0A6J4VRD3</accession>
<dbReference type="Pfam" id="PF25583">
    <property type="entry name" value="WCX"/>
    <property type="match status" value="1"/>
</dbReference>
<dbReference type="InterPro" id="IPR057727">
    <property type="entry name" value="WCX_dom"/>
</dbReference>
<reference evidence="4" key="1">
    <citation type="submission" date="2020-02" db="EMBL/GenBank/DDBJ databases">
        <authorList>
            <person name="Meier V. D."/>
        </authorList>
    </citation>
    <scope>NUCLEOTIDE SEQUENCE</scope>
    <source>
        <strain evidence="4">AVDCRST_MAG19</strain>
    </source>
</reference>
<dbReference type="PIRSF" id="PIRSF016838">
    <property type="entry name" value="PafC"/>
    <property type="match status" value="1"/>
</dbReference>